<accession>A0A6C0C6U8</accession>
<dbReference type="EMBL" id="MN739353">
    <property type="protein sequence ID" value="QHT00151.1"/>
    <property type="molecule type" value="Genomic_DNA"/>
</dbReference>
<dbReference type="AlphaFoldDB" id="A0A6C0C6U8"/>
<organism evidence="1">
    <name type="scientific">viral metagenome</name>
    <dbReference type="NCBI Taxonomy" id="1070528"/>
    <lineage>
        <taxon>unclassified sequences</taxon>
        <taxon>metagenomes</taxon>
        <taxon>organismal metagenomes</taxon>
    </lineage>
</organism>
<sequence>MDVTFNYQKFREDKLVGKVTNEIKFYSESEYSEVYPIKEYIDYLKERIGVGQTGTKFYTNYRYQDTNAFKTMEMDEYQKDMEIEIFQRPWKQLKEFHKISKITEYVNKLPYTSKDAAAIEENKQYLIKELCDGLKAKRYAKNKSNIDYDEKGMQIKSISCVEKKKGLYTIEWD</sequence>
<protein>
    <submittedName>
        <fullName evidence="1">Uncharacterized protein</fullName>
    </submittedName>
</protein>
<evidence type="ECO:0000313" key="1">
    <source>
        <dbReference type="EMBL" id="QHT00151.1"/>
    </source>
</evidence>
<reference evidence="1" key="1">
    <citation type="journal article" date="2020" name="Nature">
        <title>Giant virus diversity and host interactions through global metagenomics.</title>
        <authorList>
            <person name="Schulz F."/>
            <person name="Roux S."/>
            <person name="Paez-Espino D."/>
            <person name="Jungbluth S."/>
            <person name="Walsh D.A."/>
            <person name="Denef V.J."/>
            <person name="McMahon K.D."/>
            <person name="Konstantinidis K.T."/>
            <person name="Eloe-Fadrosh E.A."/>
            <person name="Kyrpides N.C."/>
            <person name="Woyke T."/>
        </authorList>
    </citation>
    <scope>NUCLEOTIDE SEQUENCE</scope>
    <source>
        <strain evidence="1">GVMAG-M-3300020192-26</strain>
    </source>
</reference>
<name>A0A6C0C6U8_9ZZZZ</name>
<proteinExistence type="predicted"/>